<gene>
    <name evidence="3" type="ORF">FALBO_8227</name>
</gene>
<comment type="caution">
    <text evidence="3">The sequence shown here is derived from an EMBL/GenBank/DDBJ whole genome shotgun (WGS) entry which is preliminary data.</text>
</comment>
<feature type="chain" id="PRO_5034803126" evidence="2">
    <location>
        <begin position="21"/>
        <end position="298"/>
    </location>
</feature>
<feature type="signal peptide" evidence="2">
    <location>
        <begin position="1"/>
        <end position="20"/>
    </location>
</feature>
<accession>A0A8H4LBA5</accession>
<evidence type="ECO:0000313" key="4">
    <source>
        <dbReference type="Proteomes" id="UP000554235"/>
    </source>
</evidence>
<evidence type="ECO:0000256" key="2">
    <source>
        <dbReference type="SAM" id="SignalP"/>
    </source>
</evidence>
<dbReference type="EMBL" id="JAADYS010001121">
    <property type="protein sequence ID" value="KAF4464937.1"/>
    <property type="molecule type" value="Genomic_DNA"/>
</dbReference>
<dbReference type="Proteomes" id="UP000554235">
    <property type="component" value="Unassembled WGS sequence"/>
</dbReference>
<dbReference type="OrthoDB" id="5041644at2759"/>
<reference evidence="3 4" key="1">
    <citation type="submission" date="2020-01" db="EMBL/GenBank/DDBJ databases">
        <title>Identification and distribution of gene clusters putatively required for synthesis of sphingolipid metabolism inhibitors in phylogenetically diverse species of the filamentous fungus Fusarium.</title>
        <authorList>
            <person name="Kim H.-S."/>
            <person name="Busman M."/>
            <person name="Brown D.W."/>
            <person name="Divon H."/>
            <person name="Uhlig S."/>
            <person name="Proctor R.H."/>
        </authorList>
    </citation>
    <scope>NUCLEOTIDE SEQUENCE [LARGE SCALE GENOMIC DNA]</scope>
    <source>
        <strain evidence="3 4">NRRL 20459</strain>
    </source>
</reference>
<keyword evidence="2" id="KW-0732">Signal</keyword>
<protein>
    <submittedName>
        <fullName evidence="3">Uncharacterized protein</fullName>
    </submittedName>
</protein>
<name>A0A8H4LBA5_9HYPO</name>
<organism evidence="3 4">
    <name type="scientific">Fusarium albosuccineum</name>
    <dbReference type="NCBI Taxonomy" id="1237068"/>
    <lineage>
        <taxon>Eukaryota</taxon>
        <taxon>Fungi</taxon>
        <taxon>Dikarya</taxon>
        <taxon>Ascomycota</taxon>
        <taxon>Pezizomycotina</taxon>
        <taxon>Sordariomycetes</taxon>
        <taxon>Hypocreomycetidae</taxon>
        <taxon>Hypocreales</taxon>
        <taxon>Nectriaceae</taxon>
        <taxon>Fusarium</taxon>
        <taxon>Fusarium decemcellulare species complex</taxon>
    </lineage>
</organism>
<proteinExistence type="predicted"/>
<feature type="region of interest" description="Disordered" evidence="1">
    <location>
        <begin position="255"/>
        <end position="275"/>
    </location>
</feature>
<feature type="compositionally biased region" description="Acidic residues" evidence="1">
    <location>
        <begin position="259"/>
        <end position="268"/>
    </location>
</feature>
<evidence type="ECO:0000256" key="1">
    <source>
        <dbReference type="SAM" id="MobiDB-lite"/>
    </source>
</evidence>
<dbReference type="AlphaFoldDB" id="A0A8H4LBA5"/>
<keyword evidence="4" id="KW-1185">Reference proteome</keyword>
<sequence length="298" mass="32883">MVLITRIAWLLAALVPHASGQLRPQDTSSDYDGEITYFKWAPGNVSADDWPRLMASPNLVGKWPISGYNISQPYDEAEAIDGWTLTFTVREKIPSQGTITRNKTDEVFAGGMIRLEPPGKLVSEAIQSDGFYKPHPSWAVSIGSFVLNTRSNKAEIEKLSLSMMSVPAATEYTRWGDELPVESYTKNITWLRGTEFVSMTSAVWSPDEYEQGVSEVSHKLDMVIVMWGYNVTDNGDKKKEKDPVTKLICLGGLNKTDGAESEDEDGNEGEGNTAVGGRESMLSMLGMLLPMIAVFMLL</sequence>
<evidence type="ECO:0000313" key="3">
    <source>
        <dbReference type="EMBL" id="KAF4464937.1"/>
    </source>
</evidence>